<name>A0A183T9D0_SCHSO</name>
<evidence type="ECO:0000313" key="2">
    <source>
        <dbReference type="EMBL" id="VDL99463.1"/>
    </source>
</evidence>
<sequence>MRDDSRQQTWIAQPIRVSSDEHRIPKVQAPLPCLVKPCGARFLVDLLFDASKWAVAPDREHYNSAREAGDGERAQTTSVVFLRWPEISWLYCCSSCELPRLKSSLCTSLKGPHSGNDVQIPQVFAPLPRAQPSFHDRRGEPTERMHGIRRSSW</sequence>
<gene>
    <name evidence="2" type="ORF">SSLN_LOCUS13078</name>
</gene>
<dbReference type="AlphaFoldDB" id="A0A183T9D0"/>
<reference evidence="4" key="1">
    <citation type="submission" date="2016-06" db="UniProtKB">
        <authorList>
            <consortium name="WormBaseParasite"/>
        </authorList>
    </citation>
    <scope>IDENTIFICATION</scope>
</reference>
<reference evidence="2 3" key="2">
    <citation type="submission" date="2018-11" db="EMBL/GenBank/DDBJ databases">
        <authorList>
            <consortium name="Pathogen Informatics"/>
        </authorList>
    </citation>
    <scope>NUCLEOTIDE SEQUENCE [LARGE SCALE GENOMIC DNA]</scope>
    <source>
        <strain evidence="2 3">NST_G2</strain>
    </source>
</reference>
<feature type="region of interest" description="Disordered" evidence="1">
    <location>
        <begin position="129"/>
        <end position="153"/>
    </location>
</feature>
<evidence type="ECO:0000256" key="1">
    <source>
        <dbReference type="SAM" id="MobiDB-lite"/>
    </source>
</evidence>
<proteinExistence type="predicted"/>
<dbReference type="WBParaSite" id="SSLN_0001357901-mRNA-1">
    <property type="protein sequence ID" value="SSLN_0001357901-mRNA-1"/>
    <property type="gene ID" value="SSLN_0001357901"/>
</dbReference>
<dbReference type="Proteomes" id="UP000275846">
    <property type="component" value="Unassembled WGS sequence"/>
</dbReference>
<keyword evidence="3" id="KW-1185">Reference proteome</keyword>
<feature type="compositionally biased region" description="Basic and acidic residues" evidence="1">
    <location>
        <begin position="134"/>
        <end position="146"/>
    </location>
</feature>
<accession>A0A183T9D0</accession>
<protein>
    <submittedName>
        <fullName evidence="2 4">Uncharacterized protein</fullName>
    </submittedName>
</protein>
<organism evidence="4">
    <name type="scientific">Schistocephalus solidus</name>
    <name type="common">Tapeworm</name>
    <dbReference type="NCBI Taxonomy" id="70667"/>
    <lineage>
        <taxon>Eukaryota</taxon>
        <taxon>Metazoa</taxon>
        <taxon>Spiralia</taxon>
        <taxon>Lophotrochozoa</taxon>
        <taxon>Platyhelminthes</taxon>
        <taxon>Cestoda</taxon>
        <taxon>Eucestoda</taxon>
        <taxon>Diphyllobothriidea</taxon>
        <taxon>Diphyllobothriidae</taxon>
        <taxon>Schistocephalus</taxon>
    </lineage>
</organism>
<evidence type="ECO:0000313" key="4">
    <source>
        <dbReference type="WBParaSite" id="SSLN_0001357901-mRNA-1"/>
    </source>
</evidence>
<evidence type="ECO:0000313" key="3">
    <source>
        <dbReference type="Proteomes" id="UP000275846"/>
    </source>
</evidence>
<dbReference type="EMBL" id="UYSU01037781">
    <property type="protein sequence ID" value="VDL99463.1"/>
    <property type="molecule type" value="Genomic_DNA"/>
</dbReference>